<dbReference type="EMBL" id="JARJCM010000058">
    <property type="protein sequence ID" value="KAJ7034314.1"/>
    <property type="molecule type" value="Genomic_DNA"/>
</dbReference>
<organism evidence="1 2">
    <name type="scientific">Mycena alexandri</name>
    <dbReference type="NCBI Taxonomy" id="1745969"/>
    <lineage>
        <taxon>Eukaryota</taxon>
        <taxon>Fungi</taxon>
        <taxon>Dikarya</taxon>
        <taxon>Basidiomycota</taxon>
        <taxon>Agaricomycotina</taxon>
        <taxon>Agaricomycetes</taxon>
        <taxon>Agaricomycetidae</taxon>
        <taxon>Agaricales</taxon>
        <taxon>Marasmiineae</taxon>
        <taxon>Mycenaceae</taxon>
        <taxon>Mycena</taxon>
    </lineage>
</organism>
<dbReference type="Proteomes" id="UP001218188">
    <property type="component" value="Unassembled WGS sequence"/>
</dbReference>
<sequence>MGEIGVFDGSKQRNFPVIQGLPGSSEVMERYNQRALTLLCGIYTNVSDLKFEHGFEWEGRPVLSSRCYATTTANPPPQTSLFAALTSQQTSLSCNGTQEALSPSLTSLRPHGIPPRAEIYAKTRGTKSKLERGVDRVNCGSPTLFCIYPQAHAVGKRPFGQSPLLPRRIHSPRTPPLFDDVPGPYAHALRDSVWSSDADGGDARTRLLCNPVLRAPGLSHPPTPTTPPRLTPLHTASAAHRAGVLIGGATAHPAACPVDTPAPDPALHPRHGRVWVRVVYGFVRSPPYIVGWLQRAAWPMKRRNTAVSRQWKMCGVG</sequence>
<keyword evidence="2" id="KW-1185">Reference proteome</keyword>
<reference evidence="1" key="1">
    <citation type="submission" date="2023-03" db="EMBL/GenBank/DDBJ databases">
        <title>Massive genome expansion in bonnet fungi (Mycena s.s.) driven by repeated elements and novel gene families across ecological guilds.</title>
        <authorList>
            <consortium name="Lawrence Berkeley National Laboratory"/>
            <person name="Harder C.B."/>
            <person name="Miyauchi S."/>
            <person name="Viragh M."/>
            <person name="Kuo A."/>
            <person name="Thoen E."/>
            <person name="Andreopoulos B."/>
            <person name="Lu D."/>
            <person name="Skrede I."/>
            <person name="Drula E."/>
            <person name="Henrissat B."/>
            <person name="Morin E."/>
            <person name="Kohler A."/>
            <person name="Barry K."/>
            <person name="LaButti K."/>
            <person name="Morin E."/>
            <person name="Salamov A."/>
            <person name="Lipzen A."/>
            <person name="Mereny Z."/>
            <person name="Hegedus B."/>
            <person name="Baldrian P."/>
            <person name="Stursova M."/>
            <person name="Weitz H."/>
            <person name="Taylor A."/>
            <person name="Grigoriev I.V."/>
            <person name="Nagy L.G."/>
            <person name="Martin F."/>
            <person name="Kauserud H."/>
        </authorList>
    </citation>
    <scope>NUCLEOTIDE SEQUENCE</scope>
    <source>
        <strain evidence="1">CBHHK200</strain>
    </source>
</reference>
<evidence type="ECO:0000313" key="2">
    <source>
        <dbReference type="Proteomes" id="UP001218188"/>
    </source>
</evidence>
<name>A0AAD6X6U4_9AGAR</name>
<protein>
    <submittedName>
        <fullName evidence="1">Uncharacterized protein</fullName>
    </submittedName>
</protein>
<gene>
    <name evidence="1" type="ORF">C8F04DRAFT_1234363</name>
</gene>
<comment type="caution">
    <text evidence="1">The sequence shown here is derived from an EMBL/GenBank/DDBJ whole genome shotgun (WGS) entry which is preliminary data.</text>
</comment>
<dbReference type="AlphaFoldDB" id="A0AAD6X6U4"/>
<accession>A0AAD6X6U4</accession>
<proteinExistence type="predicted"/>
<evidence type="ECO:0000313" key="1">
    <source>
        <dbReference type="EMBL" id="KAJ7034314.1"/>
    </source>
</evidence>